<comment type="caution">
    <text evidence="2">The sequence shown here is derived from an EMBL/GenBank/DDBJ whole genome shotgun (WGS) entry which is preliminary data.</text>
</comment>
<dbReference type="EMBL" id="JALJOR010000002">
    <property type="protein sequence ID" value="KAK9824379.1"/>
    <property type="molecule type" value="Genomic_DNA"/>
</dbReference>
<keyword evidence="3" id="KW-1185">Reference proteome</keyword>
<gene>
    <name evidence="2" type="ORF">WJX72_009861</name>
</gene>
<proteinExistence type="predicted"/>
<dbReference type="Proteomes" id="UP001489004">
    <property type="component" value="Unassembled WGS sequence"/>
</dbReference>
<dbReference type="AlphaFoldDB" id="A0AAW1QSY6"/>
<sequence>MDLAALSWKLRIDELYSVLQARQRELSLQLEKTEALEQELVQQEAEQAQLELQVLQMTLRQAQLQYDLAQAKLTASETKVQSEEPDVTRMKAALQELQAKRRRLEQTVDKERKHMDQFGQLVMRHSDALGAKSADLRKQLAQAQTVMDQEASKQELPKLYDQIAVAQNRTAQLRAQHKADSQVLSAAQAKAEALLQSIAKAKAAKEEREKDEQDKAKAAHRDLQRLYQTQQTSEKRLYEVKKQEAAMMERLKQLDSQIASTKQAIIHATM</sequence>
<accession>A0AAW1QSY6</accession>
<feature type="coiled-coil region" evidence="1">
    <location>
        <begin position="19"/>
        <end position="114"/>
    </location>
</feature>
<keyword evidence="1" id="KW-0175">Coiled coil</keyword>
<feature type="coiled-coil region" evidence="1">
    <location>
        <begin position="184"/>
        <end position="221"/>
    </location>
</feature>
<protein>
    <submittedName>
        <fullName evidence="2">Uncharacterized protein</fullName>
    </submittedName>
</protein>
<reference evidence="2 3" key="1">
    <citation type="journal article" date="2024" name="Nat. Commun.">
        <title>Phylogenomics reveals the evolutionary origins of lichenization in chlorophyte algae.</title>
        <authorList>
            <person name="Puginier C."/>
            <person name="Libourel C."/>
            <person name="Otte J."/>
            <person name="Skaloud P."/>
            <person name="Haon M."/>
            <person name="Grisel S."/>
            <person name="Petersen M."/>
            <person name="Berrin J.G."/>
            <person name="Delaux P.M."/>
            <person name="Dal Grande F."/>
            <person name="Keller J."/>
        </authorList>
    </citation>
    <scope>NUCLEOTIDE SEQUENCE [LARGE SCALE GENOMIC DNA]</scope>
    <source>
        <strain evidence="2 3">SAG 2043</strain>
    </source>
</reference>
<name>A0AAW1QSY6_9CHLO</name>
<evidence type="ECO:0000256" key="1">
    <source>
        <dbReference type="SAM" id="Coils"/>
    </source>
</evidence>
<organism evidence="2 3">
    <name type="scientific">[Myrmecia] bisecta</name>
    <dbReference type="NCBI Taxonomy" id="41462"/>
    <lineage>
        <taxon>Eukaryota</taxon>
        <taxon>Viridiplantae</taxon>
        <taxon>Chlorophyta</taxon>
        <taxon>core chlorophytes</taxon>
        <taxon>Trebouxiophyceae</taxon>
        <taxon>Trebouxiales</taxon>
        <taxon>Trebouxiaceae</taxon>
        <taxon>Myrmecia</taxon>
    </lineage>
</organism>
<evidence type="ECO:0000313" key="2">
    <source>
        <dbReference type="EMBL" id="KAK9824379.1"/>
    </source>
</evidence>
<evidence type="ECO:0000313" key="3">
    <source>
        <dbReference type="Proteomes" id="UP001489004"/>
    </source>
</evidence>